<dbReference type="OrthoDB" id="7361398at2"/>
<dbReference type="PANTHER" id="PTHR31970:SF9">
    <property type="entry name" value="MOLYBDATE TRANSPORTER 2"/>
    <property type="match status" value="1"/>
</dbReference>
<keyword evidence="1" id="KW-1133">Transmembrane helix</keyword>
<accession>A0A497XDU8</accession>
<dbReference type="EMBL" id="RCCI01000005">
    <property type="protein sequence ID" value="RLJ65182.1"/>
    <property type="molecule type" value="Genomic_DNA"/>
</dbReference>
<feature type="transmembrane region" description="Helical" evidence="1">
    <location>
        <begin position="13"/>
        <end position="33"/>
    </location>
</feature>
<feature type="transmembrane region" description="Helical" evidence="1">
    <location>
        <begin position="345"/>
        <end position="369"/>
    </location>
</feature>
<keyword evidence="1" id="KW-0812">Transmembrane</keyword>
<dbReference type="AlphaFoldDB" id="A0A497XDU8"/>
<protein>
    <submittedName>
        <fullName evidence="2">MFS superfamily molybdate transporter</fullName>
    </submittedName>
</protein>
<feature type="transmembrane region" description="Helical" evidence="1">
    <location>
        <begin position="138"/>
        <end position="157"/>
    </location>
</feature>
<feature type="transmembrane region" description="Helical" evidence="1">
    <location>
        <begin position="209"/>
        <end position="232"/>
    </location>
</feature>
<dbReference type="PANTHER" id="PTHR31970">
    <property type="match status" value="1"/>
</dbReference>
<dbReference type="Proteomes" id="UP000268908">
    <property type="component" value="Unassembled WGS sequence"/>
</dbReference>
<feature type="transmembrane region" description="Helical" evidence="1">
    <location>
        <begin position="40"/>
        <end position="58"/>
    </location>
</feature>
<evidence type="ECO:0000256" key="1">
    <source>
        <dbReference type="SAM" id="Phobius"/>
    </source>
</evidence>
<keyword evidence="3" id="KW-1185">Reference proteome</keyword>
<feature type="transmembrane region" description="Helical" evidence="1">
    <location>
        <begin position="78"/>
        <end position="101"/>
    </location>
</feature>
<comment type="caution">
    <text evidence="2">The sequence shown here is derived from an EMBL/GenBank/DDBJ whole genome shotgun (WGS) entry which is preliminary data.</text>
</comment>
<name>A0A497XDU8_9PROT</name>
<gene>
    <name evidence="2" type="ORF">DFR35_1838</name>
</gene>
<feature type="transmembrane region" description="Helical" evidence="1">
    <location>
        <begin position="290"/>
        <end position="311"/>
    </location>
</feature>
<dbReference type="RefSeq" id="WP_121241828.1">
    <property type="nucleotide sequence ID" value="NZ_BHVV01000008.1"/>
</dbReference>
<feature type="transmembrane region" description="Helical" evidence="1">
    <location>
        <begin position="113"/>
        <end position="132"/>
    </location>
</feature>
<feature type="transmembrane region" description="Helical" evidence="1">
    <location>
        <begin position="317"/>
        <end position="333"/>
    </location>
</feature>
<evidence type="ECO:0000313" key="3">
    <source>
        <dbReference type="Proteomes" id="UP000268908"/>
    </source>
</evidence>
<dbReference type="GO" id="GO:0015098">
    <property type="term" value="F:molybdate ion transmembrane transporter activity"/>
    <property type="evidence" value="ECO:0007669"/>
    <property type="project" value="InterPro"/>
</dbReference>
<proteinExistence type="predicted"/>
<keyword evidence="1" id="KW-0472">Membrane</keyword>
<feature type="transmembrane region" description="Helical" evidence="1">
    <location>
        <begin position="164"/>
        <end position="189"/>
    </location>
</feature>
<reference evidence="2 3" key="1">
    <citation type="submission" date="2018-10" db="EMBL/GenBank/DDBJ databases">
        <title>Genomic Encyclopedia of Type Strains, Phase IV (KMG-IV): sequencing the most valuable type-strain genomes for metagenomic binning, comparative biology and taxonomic classification.</title>
        <authorList>
            <person name="Goeker M."/>
        </authorList>
    </citation>
    <scope>NUCLEOTIDE SEQUENCE [LARGE SCALE GENOMIC DNA]</scope>
    <source>
        <strain evidence="2 3">DSM 26916</strain>
    </source>
</reference>
<sequence length="379" mass="39470">MTAPKNRYDLAELAGAFGDLGTLIPFVAAYISVVKMDPAGILLAFGSMMVIVGLVYRTPFPVQPMKAIGAAAITQTGALASLTAATVMGAGIVTGLIWLLLAATGMARRLTRWVPKAALLGVVMGLGFSFMLEGTRMMAQSPWLGAALLAATLVLLARSRIPAMLVLLVVGGLVAVLEQPALLSELSAIRVAPRLPSFAWPGLTLDDLWIGAIFLALPQLPLTFGNALIAITEENNRLFPDRPVTERRVAFSTGLMNLWSSAIGGIPMCHGAGGMAGHVQFGARTGGATVMLGALLLAMGLLLADSVALIFRLFPPAVLGVILFLAGVQLALASKDVGGEKIERFVVLATAALAVWNVGIAVVFGILAFHAAKRGWIGV</sequence>
<dbReference type="Pfam" id="PF16983">
    <property type="entry name" value="MFS_MOT1"/>
    <property type="match status" value="2"/>
</dbReference>
<dbReference type="InterPro" id="IPR031563">
    <property type="entry name" value="MOT1/MOT2"/>
</dbReference>
<evidence type="ECO:0000313" key="2">
    <source>
        <dbReference type="EMBL" id="RLJ65182.1"/>
    </source>
</evidence>
<organism evidence="2 3">
    <name type="scientific">Sulfurisoma sediminicola</name>
    <dbReference type="NCBI Taxonomy" id="1381557"/>
    <lineage>
        <taxon>Bacteria</taxon>
        <taxon>Pseudomonadati</taxon>
        <taxon>Pseudomonadota</taxon>
        <taxon>Betaproteobacteria</taxon>
        <taxon>Nitrosomonadales</taxon>
        <taxon>Sterolibacteriaceae</taxon>
        <taxon>Sulfurisoma</taxon>
    </lineage>
</organism>